<keyword evidence="2" id="KW-0812">Transmembrane</keyword>
<dbReference type="EMBL" id="CAJNNW010025724">
    <property type="protein sequence ID" value="CAE8678938.1"/>
    <property type="molecule type" value="Genomic_DNA"/>
</dbReference>
<keyword evidence="2" id="KW-0472">Membrane</keyword>
<keyword evidence="2" id="KW-1133">Transmembrane helix</keyword>
<dbReference type="AlphaFoldDB" id="A0A813HKY1"/>
<evidence type="ECO:0000313" key="5">
    <source>
        <dbReference type="Proteomes" id="UP000654075"/>
    </source>
</evidence>
<dbReference type="Proteomes" id="UP000626109">
    <property type="component" value="Unassembled WGS sequence"/>
</dbReference>
<keyword evidence="5" id="KW-1185">Reference proteome</keyword>
<protein>
    <submittedName>
        <fullName evidence="3">Uncharacterized protein</fullName>
    </submittedName>
</protein>
<organism evidence="3 5">
    <name type="scientific">Polarella glacialis</name>
    <name type="common">Dinoflagellate</name>
    <dbReference type="NCBI Taxonomy" id="89957"/>
    <lineage>
        <taxon>Eukaryota</taxon>
        <taxon>Sar</taxon>
        <taxon>Alveolata</taxon>
        <taxon>Dinophyceae</taxon>
        <taxon>Suessiales</taxon>
        <taxon>Suessiaceae</taxon>
        <taxon>Polarella</taxon>
    </lineage>
</organism>
<evidence type="ECO:0000313" key="4">
    <source>
        <dbReference type="EMBL" id="CAE8678938.1"/>
    </source>
</evidence>
<name>A0A813HKY1_POLGL</name>
<evidence type="ECO:0000256" key="2">
    <source>
        <dbReference type="SAM" id="Phobius"/>
    </source>
</evidence>
<sequence length="205" mass="21455">MSAAAEWRSCPDVAVSQGHQSFSSARPRRSRCSCALIAGLGLGLGLRQATSGLSDISSSGRPSLNGCFAAMSLPRLLAPALVSSVSPSGQAAAAAAGFGSAGTDRRQPARQKCQRRMKTFDATDNIGISGDVYGVMFGLAFVMFVGLFALGWINLSKPTSTLEEDEDANAAILYEDDDEEVAEDEPVEDLKESVTAGGSSKRRSK</sequence>
<accession>A0A813HKY1</accession>
<feature type="compositionally biased region" description="Acidic residues" evidence="1">
    <location>
        <begin position="175"/>
        <end position="187"/>
    </location>
</feature>
<gene>
    <name evidence="3" type="ORF">PGLA1383_LOCUS53995</name>
    <name evidence="4" type="ORF">PGLA2088_LOCUS21093</name>
</gene>
<evidence type="ECO:0000313" key="3">
    <source>
        <dbReference type="EMBL" id="CAE8638905.1"/>
    </source>
</evidence>
<feature type="transmembrane region" description="Helical" evidence="2">
    <location>
        <begin position="132"/>
        <end position="153"/>
    </location>
</feature>
<comment type="caution">
    <text evidence="3">The sequence shown here is derived from an EMBL/GenBank/DDBJ whole genome shotgun (WGS) entry which is preliminary data.</text>
</comment>
<reference evidence="3" key="1">
    <citation type="submission" date="2021-02" db="EMBL/GenBank/DDBJ databases">
        <authorList>
            <person name="Dougan E. K."/>
            <person name="Rhodes N."/>
            <person name="Thang M."/>
            <person name="Chan C."/>
        </authorList>
    </citation>
    <scope>NUCLEOTIDE SEQUENCE</scope>
</reference>
<dbReference type="Proteomes" id="UP000654075">
    <property type="component" value="Unassembled WGS sequence"/>
</dbReference>
<dbReference type="EMBL" id="CAJNNV010032084">
    <property type="protein sequence ID" value="CAE8638905.1"/>
    <property type="molecule type" value="Genomic_DNA"/>
</dbReference>
<feature type="region of interest" description="Disordered" evidence="1">
    <location>
        <begin position="175"/>
        <end position="205"/>
    </location>
</feature>
<proteinExistence type="predicted"/>
<evidence type="ECO:0000256" key="1">
    <source>
        <dbReference type="SAM" id="MobiDB-lite"/>
    </source>
</evidence>